<comment type="cofactor">
    <cofactor evidence="2">
        <name>a divalent metal cation</name>
        <dbReference type="ChEBI" id="CHEBI:60240"/>
    </cofactor>
</comment>
<dbReference type="InterPro" id="IPR000979">
    <property type="entry name" value="Phosphodiesterase_MJ0936/Vps29"/>
</dbReference>
<dbReference type="RefSeq" id="WP_161919895.1">
    <property type="nucleotide sequence ID" value="NZ_JAACYS010000013.1"/>
</dbReference>
<comment type="similarity">
    <text evidence="1 2">Belongs to the metallophosphoesterase superfamily. YfcE family.</text>
</comment>
<dbReference type="EMBL" id="JAACYS010000013">
    <property type="protein sequence ID" value="NCU17059.1"/>
    <property type="molecule type" value="Genomic_DNA"/>
</dbReference>
<proteinExistence type="inferred from homology"/>
<dbReference type="InterPro" id="IPR041802">
    <property type="entry name" value="MPP_YfcE"/>
</dbReference>
<protein>
    <recommendedName>
        <fullName evidence="2">Phosphoesterase</fullName>
        <ecNumber evidence="2">3.1.4.-</ecNumber>
    </recommendedName>
</protein>
<feature type="domain" description="Calcineurin-like phosphoesterase" evidence="3">
    <location>
        <begin position="1"/>
        <end position="144"/>
    </location>
</feature>
<dbReference type="EC" id="3.1.4.-" evidence="2"/>
<dbReference type="Proteomes" id="UP000743899">
    <property type="component" value="Unassembled WGS sequence"/>
</dbReference>
<gene>
    <name evidence="4" type="ORF">GW534_04630</name>
</gene>
<dbReference type="PANTHER" id="PTHR11124">
    <property type="entry name" value="VACUOLAR SORTING PROTEIN VPS29"/>
    <property type="match status" value="1"/>
</dbReference>
<dbReference type="Gene3D" id="3.60.21.10">
    <property type="match status" value="1"/>
</dbReference>
<evidence type="ECO:0000256" key="2">
    <source>
        <dbReference type="RuleBase" id="RU362039"/>
    </source>
</evidence>
<dbReference type="InterPro" id="IPR024654">
    <property type="entry name" value="Calcineurin-like_PHP_lpxH"/>
</dbReference>
<comment type="caution">
    <text evidence="4">The sequence shown here is derived from an EMBL/GenBank/DDBJ whole genome shotgun (WGS) entry which is preliminary data.</text>
</comment>
<evidence type="ECO:0000259" key="3">
    <source>
        <dbReference type="Pfam" id="PF12850"/>
    </source>
</evidence>
<evidence type="ECO:0000313" key="4">
    <source>
        <dbReference type="EMBL" id="NCU17059.1"/>
    </source>
</evidence>
<evidence type="ECO:0000313" key="5">
    <source>
        <dbReference type="Proteomes" id="UP000743899"/>
    </source>
</evidence>
<dbReference type="Pfam" id="PF12850">
    <property type="entry name" value="Metallophos_2"/>
    <property type="match status" value="1"/>
</dbReference>
<dbReference type="SUPFAM" id="SSF56300">
    <property type="entry name" value="Metallo-dependent phosphatases"/>
    <property type="match status" value="1"/>
</dbReference>
<keyword evidence="2" id="KW-0479">Metal-binding</keyword>
<evidence type="ECO:0000256" key="1">
    <source>
        <dbReference type="ARBA" id="ARBA00008950"/>
    </source>
</evidence>
<name>A0ABX0A0W2_9BACI</name>
<dbReference type="NCBIfam" id="TIGR00040">
    <property type="entry name" value="yfcE"/>
    <property type="match status" value="1"/>
</dbReference>
<keyword evidence="5" id="KW-1185">Reference proteome</keyword>
<dbReference type="InterPro" id="IPR029052">
    <property type="entry name" value="Metallo-depent_PP-like"/>
</dbReference>
<reference evidence="4 5" key="1">
    <citation type="submission" date="2020-01" db="EMBL/GenBank/DDBJ databases">
        <title>A novel Bacillus sp. from Pasinler.</title>
        <authorList>
            <person name="Adiguzel A."/>
            <person name="Ay H."/>
            <person name="Baltaci M.O."/>
        </authorList>
    </citation>
    <scope>NUCLEOTIDE SEQUENCE [LARGE SCALE GENOMIC DNA]</scope>
    <source>
        <strain evidence="4 5">P1</strain>
    </source>
</reference>
<organism evidence="4 5">
    <name type="scientific">Pallidibacillus pasinlerensis</name>
    <dbReference type="NCBI Taxonomy" id="2703818"/>
    <lineage>
        <taxon>Bacteria</taxon>
        <taxon>Bacillati</taxon>
        <taxon>Bacillota</taxon>
        <taxon>Bacilli</taxon>
        <taxon>Bacillales</taxon>
        <taxon>Bacillaceae</taxon>
        <taxon>Pallidibacillus</taxon>
    </lineage>
</organism>
<dbReference type="CDD" id="cd00841">
    <property type="entry name" value="MPP_YfcE"/>
    <property type="match status" value="1"/>
</dbReference>
<sequence>MKILICSDSHGLTEELIELKKRHGDMDYYIHCGDSELSADHPALDGFQVVKGNCDFGADFPNQLALNVAGHKLLVTHGHLYNVKSSLTSLRYKALEENANIVCFGHSHVVGCEMVDDILFINPGSIRIPVLRKEKTYVILEIKNEQKTVQVYEYGKDTLFTETF</sequence>
<accession>A0ABX0A0W2</accession>